<sequence>MNRVWRIALTALVLAFLVPVLVLASVAAGLAPRHWSGIPLSGWDLALIDFKPEQGRLTGPPGQPDPVVDGIIAMDDPGVFMVVPLHDGSVYVASRSLRPSLFLELGSRFDADQVSVVWSPLMGDINPDAGDRGPARTFWQRTEPLATWVTLMVGFPWQLGAGLLLVAAGYTLRARRRAKAGDAEPAAS</sequence>
<feature type="transmembrane region" description="Helical" evidence="1">
    <location>
        <begin position="145"/>
        <end position="170"/>
    </location>
</feature>
<dbReference type="AlphaFoldDB" id="A0A8J3J9J4"/>
<evidence type="ECO:0000256" key="1">
    <source>
        <dbReference type="SAM" id="Phobius"/>
    </source>
</evidence>
<evidence type="ECO:0000313" key="3">
    <source>
        <dbReference type="Proteomes" id="UP000601223"/>
    </source>
</evidence>
<gene>
    <name evidence="2" type="ORF">Cba03nite_14700</name>
</gene>
<evidence type="ECO:0000313" key="2">
    <source>
        <dbReference type="EMBL" id="GIF80121.1"/>
    </source>
</evidence>
<reference evidence="2 3" key="1">
    <citation type="submission" date="2021-01" db="EMBL/GenBank/DDBJ databases">
        <title>Whole genome shotgun sequence of Catellatospora bangladeshensis NBRC 107357.</title>
        <authorList>
            <person name="Komaki H."/>
            <person name="Tamura T."/>
        </authorList>
    </citation>
    <scope>NUCLEOTIDE SEQUENCE [LARGE SCALE GENOMIC DNA]</scope>
    <source>
        <strain evidence="2 3">NBRC 107357</strain>
    </source>
</reference>
<protein>
    <submittedName>
        <fullName evidence="2">Uncharacterized protein</fullName>
    </submittedName>
</protein>
<organism evidence="2 3">
    <name type="scientific">Catellatospora bangladeshensis</name>
    <dbReference type="NCBI Taxonomy" id="310355"/>
    <lineage>
        <taxon>Bacteria</taxon>
        <taxon>Bacillati</taxon>
        <taxon>Actinomycetota</taxon>
        <taxon>Actinomycetes</taxon>
        <taxon>Micromonosporales</taxon>
        <taxon>Micromonosporaceae</taxon>
        <taxon>Catellatospora</taxon>
    </lineage>
</organism>
<comment type="caution">
    <text evidence="2">The sequence shown here is derived from an EMBL/GenBank/DDBJ whole genome shotgun (WGS) entry which is preliminary data.</text>
</comment>
<name>A0A8J3J9J4_9ACTN</name>
<keyword evidence="1" id="KW-0812">Transmembrane</keyword>
<dbReference type="EMBL" id="BONF01000009">
    <property type="protein sequence ID" value="GIF80121.1"/>
    <property type="molecule type" value="Genomic_DNA"/>
</dbReference>
<accession>A0A8J3J9J4</accession>
<dbReference type="Proteomes" id="UP000601223">
    <property type="component" value="Unassembled WGS sequence"/>
</dbReference>
<proteinExistence type="predicted"/>
<keyword evidence="1" id="KW-1133">Transmembrane helix</keyword>
<keyword evidence="3" id="KW-1185">Reference proteome</keyword>
<dbReference type="RefSeq" id="WP_203743412.1">
    <property type="nucleotide sequence ID" value="NZ_BONF01000009.1"/>
</dbReference>
<keyword evidence="1" id="KW-0472">Membrane</keyword>